<sequence length="1134" mass="124340">MSKQEFSLSDRFDLEKRHVLLNGTQALVRLMLMQHARDKAAGLNTAGLVTGYRGSPLGAVDLQMMREGKRLSEANVSFQPGLNEDLAATAIWGSQQAELRGEGKYDGVFALWYGKGPGVDRTGDVMRHANMAGSSQHGGVVMAMGDDHTGESSTVLHQSDWAMIDAYIPVLSPAGVQEIMDYGLYGYALSRFAGVWTGLKTMKDTVEATAVVDGDPHRLQFVTPTDFVIPEGGLNIRLGDTPVVQEARMIDYKRWAAEAFSRANRIDRKIWGKPGAKIGFVAAGKNWLDLVHALSLLGIDEAEADRLGITTYKVGQTWPLDMKSMQEWSEDLDVIVCVEEKRKLIEVQLKEAIFDNRHGRRVLGWKHDRTHEELFPTRYALDPVMIAQKIGGILVEEGRGTDGIKAGMDRLTEVRRNDNAPEIANRTPWFCSGCPHNSSTKLPEGSRAYAGIGCHYMVQWMGRDTEGFTHMGGEGANWIGEAPFSKRGHMFQNLGDGTYNHSGNLAIRAALAAGTNITYKVLYNDAVAMTGGQPNEGGLTAPQIARELVAMGVDPLVVVYDEKEDVERKQFPSGLRFEERAQMMAVQRDLEKENGVSAILYIQTCAAEKRRRRKRGTFPDPDRRVWINPEVCEGCGDCGVQSNCVSIVPEDTELGRKRKIDQSSCNKDYSCVKGFCPSFVSVRGGTLKKPEATQFDLPDLPEPTLPAIDGTHNVVITGVGGTGVVTIGAVLAQAAQIDGKGAGMMEMAGLAQKGGAVHIHLRLANQPEDISAIRVATGEADCVIGGDLVVTAGAKTIGLMTTGRSGAVVNDHEIITGDFTRFRDFQVPSDRLKLSLEARLKDNLAFFDANNLALRLLGDSIYSNMLVLGGAWQQGLLPLAEESILEAIRLNGAKVAENQRAFQIGRWAVAFSEQAAEMAHLPNEQPDHVEDPIAYREARLVDYQGKGLVKKFRKLVDSAPEELREPVASGYYKLLAYKDEYEVARLHLTTADQVAAQWDGDVKLSFHLAPPMLPGKDAEGRPLKREFGPWVLTAFKALAAMKGLRGTPFDVFGYFPERRRERAMIRDYRATMEEVIAKVTPATMPIAVELAELPLSIRGYGLVKDKAADEAEARRAELLEQFRSGGAPVLQAAE</sequence>
<dbReference type="InterPro" id="IPR029061">
    <property type="entry name" value="THDP-binding"/>
</dbReference>
<dbReference type="Pfam" id="PF20169">
    <property type="entry name" value="DUF6537"/>
    <property type="match status" value="1"/>
</dbReference>
<dbReference type="InterPro" id="IPR009014">
    <property type="entry name" value="Transketo_C/PFOR_II"/>
</dbReference>
<dbReference type="GO" id="GO:0043805">
    <property type="term" value="F:indolepyruvate ferredoxin oxidoreductase activity"/>
    <property type="evidence" value="ECO:0007669"/>
    <property type="project" value="UniProtKB-EC"/>
</dbReference>
<dbReference type="SUPFAM" id="SSF52518">
    <property type="entry name" value="Thiamin diphosphate-binding fold (THDP-binding)"/>
    <property type="match status" value="2"/>
</dbReference>
<dbReference type="OrthoDB" id="9803617at2"/>
<dbReference type="CDD" id="cd07034">
    <property type="entry name" value="TPP_PYR_PFOR_IOR-alpha_like"/>
    <property type="match status" value="1"/>
</dbReference>
<dbReference type="EC" id="1.2.7.8" evidence="3"/>
<dbReference type="InterPro" id="IPR002869">
    <property type="entry name" value="Pyrv_flavodox_OxRed_cen"/>
</dbReference>
<feature type="domain" description="4Fe-4S ferredoxin-type" evidence="2">
    <location>
        <begin position="623"/>
        <end position="654"/>
    </location>
</feature>
<dbReference type="KEGG" id="paro:CUV01_00185"/>
<name>A0A2K9EAX0_9RHOB</name>
<evidence type="ECO:0000256" key="1">
    <source>
        <dbReference type="ARBA" id="ARBA00023002"/>
    </source>
</evidence>
<dbReference type="Proteomes" id="UP000233742">
    <property type="component" value="Chromosome"/>
</dbReference>
<reference evidence="3 4" key="1">
    <citation type="submission" date="2017-12" db="EMBL/GenBank/DDBJ databases">
        <authorList>
            <person name="Hurst M.R.H."/>
        </authorList>
    </citation>
    <scope>NUCLEOTIDE SEQUENCE [LARGE SCALE GENOMIC DNA]</scope>
    <source>
        <strain evidence="3 4">BM15</strain>
    </source>
</reference>
<dbReference type="InterPro" id="IPR019752">
    <property type="entry name" value="Pyrv/ketoisovalerate_OxRed_cat"/>
</dbReference>
<dbReference type="NCBIfam" id="NF009589">
    <property type="entry name" value="PRK13030.1"/>
    <property type="match status" value="1"/>
</dbReference>
<dbReference type="AlphaFoldDB" id="A0A2K9EAX0"/>
<proteinExistence type="predicted"/>
<dbReference type="NCBIfam" id="NF009588">
    <property type="entry name" value="PRK13029.1"/>
    <property type="match status" value="1"/>
</dbReference>
<dbReference type="InterPro" id="IPR051457">
    <property type="entry name" value="2-oxoacid:Fd_oxidoreductase"/>
</dbReference>
<dbReference type="SUPFAM" id="SSF53323">
    <property type="entry name" value="Pyruvate-ferredoxin oxidoreductase, PFOR, domain III"/>
    <property type="match status" value="1"/>
</dbReference>
<evidence type="ECO:0000313" key="3">
    <source>
        <dbReference type="EMBL" id="AUH32030.1"/>
    </source>
</evidence>
<accession>A0A2K9EAX0</accession>
<dbReference type="RefSeq" id="WP_101458709.1">
    <property type="nucleotide sequence ID" value="NZ_CP025408.1"/>
</dbReference>
<gene>
    <name evidence="3" type="ORF">CUV01_00185</name>
</gene>
<dbReference type="EMBL" id="CP025408">
    <property type="protein sequence ID" value="AUH32030.1"/>
    <property type="molecule type" value="Genomic_DNA"/>
</dbReference>
<keyword evidence="1 3" id="KW-0560">Oxidoreductase</keyword>
<dbReference type="InterPro" id="IPR002880">
    <property type="entry name" value="Pyrv_Fd/Flavodoxin_OxRdtase_N"/>
</dbReference>
<evidence type="ECO:0000259" key="2">
    <source>
        <dbReference type="PROSITE" id="PS51379"/>
    </source>
</evidence>
<dbReference type="InterPro" id="IPR046667">
    <property type="entry name" value="DUF6537"/>
</dbReference>
<keyword evidence="4" id="KW-1185">Reference proteome</keyword>
<keyword evidence="3" id="KW-0670">Pyruvate</keyword>
<protein>
    <submittedName>
        <fullName evidence="3">Indolepyruvate ferredoxin oxidoreductase</fullName>
        <ecNumber evidence="3">1.2.7.8</ecNumber>
    </submittedName>
</protein>
<dbReference type="Gene3D" id="3.40.50.970">
    <property type="match status" value="1"/>
</dbReference>
<evidence type="ECO:0000313" key="4">
    <source>
        <dbReference type="Proteomes" id="UP000233742"/>
    </source>
</evidence>
<dbReference type="SUPFAM" id="SSF52922">
    <property type="entry name" value="TK C-terminal domain-like"/>
    <property type="match status" value="1"/>
</dbReference>
<dbReference type="PANTHER" id="PTHR48084">
    <property type="entry name" value="2-OXOGLUTARATE OXIDOREDUCTASE SUBUNIT KORB-RELATED"/>
    <property type="match status" value="1"/>
</dbReference>
<organism evidence="3 4">
    <name type="scientific">Paracoccus tegillarcae</name>
    <dbReference type="NCBI Taxonomy" id="1529068"/>
    <lineage>
        <taxon>Bacteria</taxon>
        <taxon>Pseudomonadati</taxon>
        <taxon>Pseudomonadota</taxon>
        <taxon>Alphaproteobacteria</taxon>
        <taxon>Rhodobacterales</taxon>
        <taxon>Paracoccaceae</taxon>
        <taxon>Paracoccus</taxon>
    </lineage>
</organism>
<dbReference type="InterPro" id="IPR017896">
    <property type="entry name" value="4Fe4S_Fe-S-bd"/>
</dbReference>
<dbReference type="Pfam" id="PF01558">
    <property type="entry name" value="POR"/>
    <property type="match status" value="1"/>
</dbReference>
<dbReference type="PROSITE" id="PS51379">
    <property type="entry name" value="4FE4S_FER_2"/>
    <property type="match status" value="1"/>
</dbReference>
<dbReference type="Gene3D" id="3.40.920.10">
    <property type="entry name" value="Pyruvate-ferredoxin oxidoreductase, PFOR, domain III"/>
    <property type="match status" value="1"/>
</dbReference>
<dbReference type="PANTHER" id="PTHR48084:SF3">
    <property type="entry name" value="SUBUNIT OF PYRUVATE:FLAVODOXIN OXIDOREDUCTASE"/>
    <property type="match status" value="1"/>
</dbReference>